<feature type="transmembrane region" description="Helical" evidence="6">
    <location>
        <begin position="244"/>
        <end position="265"/>
    </location>
</feature>
<dbReference type="RefSeq" id="WP_130358471.1">
    <property type="nucleotide sequence ID" value="NZ_SGXC01000002.1"/>
</dbReference>
<feature type="transmembrane region" description="Helical" evidence="6">
    <location>
        <begin position="132"/>
        <end position="158"/>
    </location>
</feature>
<dbReference type="PANTHER" id="PTHR32196">
    <property type="entry name" value="ABC TRANSPORTER PERMEASE PROTEIN YPHD-RELATED-RELATED"/>
    <property type="match status" value="1"/>
</dbReference>
<evidence type="ECO:0000256" key="4">
    <source>
        <dbReference type="ARBA" id="ARBA00022989"/>
    </source>
</evidence>
<dbReference type="Proteomes" id="UP000292445">
    <property type="component" value="Unassembled WGS sequence"/>
</dbReference>
<evidence type="ECO:0000256" key="1">
    <source>
        <dbReference type="ARBA" id="ARBA00004651"/>
    </source>
</evidence>
<comment type="subcellular location">
    <subcellularLocation>
        <location evidence="1">Cell membrane</location>
        <topology evidence="1">Multi-pass membrane protein</topology>
    </subcellularLocation>
</comment>
<keyword evidence="4 6" id="KW-1133">Transmembrane helix</keyword>
<feature type="transmembrane region" description="Helical" evidence="6">
    <location>
        <begin position="93"/>
        <end position="112"/>
    </location>
</feature>
<dbReference type="EMBL" id="SGXC01000002">
    <property type="protein sequence ID" value="RZS80853.1"/>
    <property type="molecule type" value="Genomic_DNA"/>
</dbReference>
<sequence>MEVLNTFYHLVPITAVQGLLYAFVAMGVMIPFRLLNVPDLTAEGAFPLGGCLVAALIAAGLHPFLGTLAAAGAGFLAGAVTALIHLKFRVHSLLAGILTITMLWSVDLRVMGKPNTPLFGLPNLYDWISPAIMQSLALQGVLLLAALVVLVLLLWWGLHTDVGLALRGVGANNQLAPALAVNSTRYIVVGLGLANAITAAAGALLAQSQGYGDVNMGFGMLINGLAALIIGEALIGRRTLLRQLCAPVVGSLLYYQLSSLVLSFGLMPSDLKLVTGLFVLATIGWPILRGRARAGSIAG</sequence>
<dbReference type="CDD" id="cd06574">
    <property type="entry name" value="TM_PBP1_branched-chain-AA_like"/>
    <property type="match status" value="1"/>
</dbReference>
<evidence type="ECO:0000256" key="3">
    <source>
        <dbReference type="ARBA" id="ARBA00022692"/>
    </source>
</evidence>
<name>A0A4Q7ND29_9BURK</name>
<keyword evidence="3 6" id="KW-0812">Transmembrane</keyword>
<dbReference type="OrthoDB" id="9778389at2"/>
<dbReference type="GO" id="GO:0022857">
    <property type="term" value="F:transmembrane transporter activity"/>
    <property type="evidence" value="ECO:0007669"/>
    <property type="project" value="InterPro"/>
</dbReference>
<feature type="transmembrane region" description="Helical" evidence="6">
    <location>
        <begin position="186"/>
        <end position="206"/>
    </location>
</feature>
<accession>A0A4Q7ND29</accession>
<feature type="transmembrane region" description="Helical" evidence="6">
    <location>
        <begin position="6"/>
        <end position="32"/>
    </location>
</feature>
<gene>
    <name evidence="7" type="ORF">EV675_3466</name>
</gene>
<evidence type="ECO:0000256" key="5">
    <source>
        <dbReference type="ARBA" id="ARBA00023136"/>
    </source>
</evidence>
<keyword evidence="8" id="KW-1185">Reference proteome</keyword>
<comment type="caution">
    <text evidence="7">The sequence shown here is derived from an EMBL/GenBank/DDBJ whole genome shotgun (WGS) entry which is preliminary data.</text>
</comment>
<organism evidence="7 8">
    <name type="scientific">Pigmentiphaga kullae</name>
    <dbReference type="NCBI Taxonomy" id="151784"/>
    <lineage>
        <taxon>Bacteria</taxon>
        <taxon>Pseudomonadati</taxon>
        <taxon>Pseudomonadota</taxon>
        <taxon>Betaproteobacteria</taxon>
        <taxon>Burkholderiales</taxon>
        <taxon>Alcaligenaceae</taxon>
        <taxon>Pigmentiphaga</taxon>
    </lineage>
</organism>
<dbReference type="InterPro" id="IPR001851">
    <property type="entry name" value="ABC_transp_permease"/>
</dbReference>
<reference evidence="7 8" key="1">
    <citation type="submission" date="2019-02" db="EMBL/GenBank/DDBJ databases">
        <title>Genomic Encyclopedia of Type Strains, Phase IV (KMG-IV): sequencing the most valuable type-strain genomes for metagenomic binning, comparative biology and taxonomic classification.</title>
        <authorList>
            <person name="Goeker M."/>
        </authorList>
    </citation>
    <scope>NUCLEOTIDE SEQUENCE [LARGE SCALE GENOMIC DNA]</scope>
    <source>
        <strain evidence="7 8">K24</strain>
    </source>
</reference>
<evidence type="ECO:0000256" key="6">
    <source>
        <dbReference type="SAM" id="Phobius"/>
    </source>
</evidence>
<dbReference type="Pfam" id="PF02653">
    <property type="entry name" value="BPD_transp_2"/>
    <property type="match status" value="1"/>
</dbReference>
<feature type="transmembrane region" description="Helical" evidence="6">
    <location>
        <begin position="271"/>
        <end position="288"/>
    </location>
</feature>
<keyword evidence="2" id="KW-1003">Cell membrane</keyword>
<dbReference type="GO" id="GO:0005886">
    <property type="term" value="C:plasma membrane"/>
    <property type="evidence" value="ECO:0007669"/>
    <property type="project" value="UniProtKB-SubCell"/>
</dbReference>
<feature type="transmembrane region" description="Helical" evidence="6">
    <location>
        <begin position="68"/>
        <end position="86"/>
    </location>
</feature>
<evidence type="ECO:0000313" key="8">
    <source>
        <dbReference type="Proteomes" id="UP000292445"/>
    </source>
</evidence>
<evidence type="ECO:0000313" key="7">
    <source>
        <dbReference type="EMBL" id="RZS80853.1"/>
    </source>
</evidence>
<feature type="transmembrane region" description="Helical" evidence="6">
    <location>
        <begin position="218"/>
        <end position="235"/>
    </location>
</feature>
<dbReference type="AlphaFoldDB" id="A0A4Q7ND29"/>
<proteinExistence type="predicted"/>
<keyword evidence="5 6" id="KW-0472">Membrane</keyword>
<dbReference type="PANTHER" id="PTHR32196:SF69">
    <property type="entry name" value="BRANCHED-CHAIN AMINO ACID TRANSPORT SYSTEM, PERMEASE PROTEIN"/>
    <property type="match status" value="1"/>
</dbReference>
<protein>
    <submittedName>
        <fullName evidence="7">Putative ABC transport system permease protein</fullName>
    </submittedName>
</protein>
<evidence type="ECO:0000256" key="2">
    <source>
        <dbReference type="ARBA" id="ARBA00022475"/>
    </source>
</evidence>